<keyword evidence="5" id="KW-0274">FAD</keyword>
<evidence type="ECO:0000313" key="11">
    <source>
        <dbReference type="Proteomes" id="UP000536835"/>
    </source>
</evidence>
<evidence type="ECO:0000256" key="4">
    <source>
        <dbReference type="ARBA" id="ARBA00022723"/>
    </source>
</evidence>
<evidence type="ECO:0000259" key="9">
    <source>
        <dbReference type="PROSITE" id="PS51296"/>
    </source>
</evidence>
<dbReference type="Gene3D" id="3.30.390.30">
    <property type="match status" value="1"/>
</dbReference>
<keyword evidence="6" id="KW-0560">Oxidoreductase</keyword>
<sequence length="512" mass="55702">MPRYDLGAIQDFPENAPTKASTACRDLVVVRRGEAFFVLDHDCQHLGAPLSEAIIEDDCLVCPWHRALIRLSDGHLQEPPGCRHHRRYETEVRDGRLTVEIEPGDPSYRESMFAEPLSDASGPSSILILGAGAAGMSAAQTLAEEGYAGEITVLSHEADQTFDRTKFSKQIIHDVEEAEVGALTKLRQKGLHFINSRVGEVSLSDCKITLEGGKELSAEAMILATGAEPRTLDVPGKDLKGVLSIRSTNAAEKLGRYADEAGKAVVIGSGFIGMEIASLLCDEDIDTTIVTADRVPFEKVIGERLGQRLLREQRDAGVEVLTEMKVEAFEGDASVEAVRLEDGKSIDADLVVVAAGVTPRTSLFGEAEKAEDGGLKVSEDLSLKDFRSVYAAGDICVAPSRFGALRSEHWRWAQQLGRAAALSALGKPVPTDIAPFFWTKQQAAGSYVYAGHTEEFDDILYEGEPDDGEFIAYFLDGDRVPAIFAFGMADKVSRLERQLAHQGPLRRDELDL</sequence>
<dbReference type="InterPro" id="IPR036188">
    <property type="entry name" value="FAD/NAD-bd_sf"/>
</dbReference>
<evidence type="ECO:0000256" key="6">
    <source>
        <dbReference type="ARBA" id="ARBA00023002"/>
    </source>
</evidence>
<dbReference type="GO" id="GO:0016651">
    <property type="term" value="F:oxidoreductase activity, acting on NAD(P)H"/>
    <property type="evidence" value="ECO:0007669"/>
    <property type="project" value="TreeGrafter"/>
</dbReference>
<comment type="cofactor">
    <cofactor evidence="1">
        <name>FAD</name>
        <dbReference type="ChEBI" id="CHEBI:57692"/>
    </cofactor>
</comment>
<protein>
    <submittedName>
        <fullName evidence="10">FAD-dependent oxidoreductase</fullName>
    </submittedName>
</protein>
<dbReference type="RefSeq" id="WP_173200176.1">
    <property type="nucleotide sequence ID" value="NZ_JABFCX010000003.1"/>
</dbReference>
<gene>
    <name evidence="10" type="ORF">HK107_12245</name>
</gene>
<dbReference type="Proteomes" id="UP000536835">
    <property type="component" value="Unassembled WGS sequence"/>
</dbReference>
<dbReference type="InterPro" id="IPR017941">
    <property type="entry name" value="Rieske_2Fe-2S"/>
</dbReference>
<keyword evidence="4" id="KW-0479">Metal-binding</keyword>
<dbReference type="SUPFAM" id="SSF51905">
    <property type="entry name" value="FAD/NAD(P)-binding domain"/>
    <property type="match status" value="1"/>
</dbReference>
<dbReference type="PANTHER" id="PTHR43557">
    <property type="entry name" value="APOPTOSIS-INDUCING FACTOR 1"/>
    <property type="match status" value="1"/>
</dbReference>
<feature type="domain" description="Rieske" evidence="9">
    <location>
        <begin position="4"/>
        <end position="99"/>
    </location>
</feature>
<accession>A0A7Y3W687</accession>
<dbReference type="AlphaFoldDB" id="A0A7Y3W687"/>
<name>A0A7Y3W687_9PROT</name>
<dbReference type="Pfam" id="PF00355">
    <property type="entry name" value="Rieske"/>
    <property type="match status" value="1"/>
</dbReference>
<dbReference type="PANTHER" id="PTHR43557:SF2">
    <property type="entry name" value="RIESKE DOMAIN-CONTAINING PROTEIN-RELATED"/>
    <property type="match status" value="1"/>
</dbReference>
<dbReference type="GO" id="GO:0051537">
    <property type="term" value="F:2 iron, 2 sulfur cluster binding"/>
    <property type="evidence" value="ECO:0007669"/>
    <property type="project" value="UniProtKB-KW"/>
</dbReference>
<proteinExistence type="predicted"/>
<evidence type="ECO:0000256" key="7">
    <source>
        <dbReference type="ARBA" id="ARBA00023004"/>
    </source>
</evidence>
<evidence type="ECO:0000256" key="5">
    <source>
        <dbReference type="ARBA" id="ARBA00022827"/>
    </source>
</evidence>
<dbReference type="GO" id="GO:0046872">
    <property type="term" value="F:metal ion binding"/>
    <property type="evidence" value="ECO:0007669"/>
    <property type="project" value="UniProtKB-KW"/>
</dbReference>
<dbReference type="EMBL" id="JABFCX010000003">
    <property type="protein sequence ID" value="NNU17092.1"/>
    <property type="molecule type" value="Genomic_DNA"/>
</dbReference>
<keyword evidence="7" id="KW-0408">Iron</keyword>
<organism evidence="10 11">
    <name type="scientific">Parvularcula mediterranea</name>
    <dbReference type="NCBI Taxonomy" id="2732508"/>
    <lineage>
        <taxon>Bacteria</taxon>
        <taxon>Pseudomonadati</taxon>
        <taxon>Pseudomonadota</taxon>
        <taxon>Alphaproteobacteria</taxon>
        <taxon>Parvularculales</taxon>
        <taxon>Parvularculaceae</taxon>
        <taxon>Parvularcula</taxon>
    </lineage>
</organism>
<dbReference type="PRINTS" id="PR00368">
    <property type="entry name" value="FADPNR"/>
</dbReference>
<evidence type="ECO:0000256" key="8">
    <source>
        <dbReference type="ARBA" id="ARBA00023014"/>
    </source>
</evidence>
<dbReference type="SUPFAM" id="SSF55424">
    <property type="entry name" value="FAD/NAD-linked reductases, dimerisation (C-terminal) domain"/>
    <property type="match status" value="1"/>
</dbReference>
<dbReference type="PRINTS" id="PR00469">
    <property type="entry name" value="PNDRDTASEII"/>
</dbReference>
<dbReference type="PROSITE" id="PS51296">
    <property type="entry name" value="RIESKE"/>
    <property type="match status" value="1"/>
</dbReference>
<dbReference type="InterPro" id="IPR016156">
    <property type="entry name" value="FAD/NAD-linked_Rdtase_dimer_sf"/>
</dbReference>
<dbReference type="SUPFAM" id="SSF50022">
    <property type="entry name" value="ISP domain"/>
    <property type="match status" value="1"/>
</dbReference>
<dbReference type="Gene3D" id="2.102.10.10">
    <property type="entry name" value="Rieske [2Fe-2S] iron-sulphur domain"/>
    <property type="match status" value="1"/>
</dbReference>
<keyword evidence="3" id="KW-0001">2Fe-2S</keyword>
<keyword evidence="8" id="KW-0411">Iron-sulfur</keyword>
<evidence type="ECO:0000256" key="3">
    <source>
        <dbReference type="ARBA" id="ARBA00022714"/>
    </source>
</evidence>
<dbReference type="Gene3D" id="3.50.50.60">
    <property type="entry name" value="FAD/NAD(P)-binding domain"/>
    <property type="match status" value="2"/>
</dbReference>
<keyword evidence="11" id="KW-1185">Reference proteome</keyword>
<comment type="caution">
    <text evidence="10">The sequence shown here is derived from an EMBL/GenBank/DDBJ whole genome shotgun (WGS) entry which is preliminary data.</text>
</comment>
<evidence type="ECO:0000256" key="1">
    <source>
        <dbReference type="ARBA" id="ARBA00001974"/>
    </source>
</evidence>
<reference evidence="10 11" key="1">
    <citation type="submission" date="2020-05" db="EMBL/GenBank/DDBJ databases">
        <title>Parvularcula mediterraneae sp. nov., isolated from polypropylene straw from shallow seawater of the seashore of Laganas in Zakynthos island, Greece.</title>
        <authorList>
            <person name="Szabo I."/>
            <person name="Al-Omari J."/>
            <person name="Rado J."/>
            <person name="Szerdahelyi G.S."/>
        </authorList>
    </citation>
    <scope>NUCLEOTIDE SEQUENCE [LARGE SCALE GENOMIC DNA]</scope>
    <source>
        <strain evidence="10 11">ZS-1/3</strain>
    </source>
</reference>
<evidence type="ECO:0000313" key="10">
    <source>
        <dbReference type="EMBL" id="NNU17092.1"/>
    </source>
</evidence>
<dbReference type="InterPro" id="IPR050446">
    <property type="entry name" value="FAD-oxidoreductase/Apoptosis"/>
</dbReference>
<dbReference type="InterPro" id="IPR023753">
    <property type="entry name" value="FAD/NAD-binding_dom"/>
</dbReference>
<dbReference type="GO" id="GO:0005737">
    <property type="term" value="C:cytoplasm"/>
    <property type="evidence" value="ECO:0007669"/>
    <property type="project" value="TreeGrafter"/>
</dbReference>
<evidence type="ECO:0000256" key="2">
    <source>
        <dbReference type="ARBA" id="ARBA00022630"/>
    </source>
</evidence>
<dbReference type="Pfam" id="PF07992">
    <property type="entry name" value="Pyr_redox_2"/>
    <property type="match status" value="1"/>
</dbReference>
<dbReference type="InterPro" id="IPR036922">
    <property type="entry name" value="Rieske_2Fe-2S_sf"/>
</dbReference>
<keyword evidence="2" id="KW-0285">Flavoprotein</keyword>